<name>A0A0K1PNT7_9BACT</name>
<accession>A0A0K1PNT7</accession>
<dbReference type="Proteomes" id="UP000064967">
    <property type="component" value="Chromosome"/>
</dbReference>
<evidence type="ECO:0000313" key="1">
    <source>
        <dbReference type="EMBL" id="AKU94764.1"/>
    </source>
</evidence>
<protein>
    <submittedName>
        <fullName evidence="1">Uncharacterized protein</fullName>
    </submittedName>
</protein>
<keyword evidence="2" id="KW-1185">Reference proteome</keyword>
<proteinExistence type="predicted"/>
<dbReference type="STRING" id="1391654.AKJ09_01428"/>
<dbReference type="AlphaFoldDB" id="A0A0K1PNT7"/>
<evidence type="ECO:0000313" key="2">
    <source>
        <dbReference type="Proteomes" id="UP000064967"/>
    </source>
</evidence>
<dbReference type="RefSeq" id="WP_275936611.1">
    <property type="nucleotide sequence ID" value="NZ_CP012333.1"/>
</dbReference>
<sequence length="42" mass="4472">MAEYAIVAGAFALVLAMGLVTRGEMLLFDYTNARDLLLLPAG</sequence>
<dbReference type="EMBL" id="CP012333">
    <property type="protein sequence ID" value="AKU94764.1"/>
    <property type="molecule type" value="Genomic_DNA"/>
</dbReference>
<dbReference type="KEGG" id="llu:AKJ09_01428"/>
<organism evidence="1 2">
    <name type="scientific">Labilithrix luteola</name>
    <dbReference type="NCBI Taxonomy" id="1391654"/>
    <lineage>
        <taxon>Bacteria</taxon>
        <taxon>Pseudomonadati</taxon>
        <taxon>Myxococcota</taxon>
        <taxon>Polyangia</taxon>
        <taxon>Polyangiales</taxon>
        <taxon>Labilitrichaceae</taxon>
        <taxon>Labilithrix</taxon>
    </lineage>
</organism>
<gene>
    <name evidence="1" type="ORF">AKJ09_01428</name>
</gene>
<reference evidence="1 2" key="1">
    <citation type="submission" date="2015-08" db="EMBL/GenBank/DDBJ databases">
        <authorList>
            <person name="Babu N.S."/>
            <person name="Beckwith C.J."/>
            <person name="Beseler K.G."/>
            <person name="Brison A."/>
            <person name="Carone J.V."/>
            <person name="Caskin T.P."/>
            <person name="Diamond M."/>
            <person name="Durham M.E."/>
            <person name="Foxe J.M."/>
            <person name="Go M."/>
            <person name="Henderson B.A."/>
            <person name="Jones I.B."/>
            <person name="McGettigan J.A."/>
            <person name="Micheletti S.J."/>
            <person name="Nasrallah M.E."/>
            <person name="Ortiz D."/>
            <person name="Piller C.R."/>
            <person name="Privatt S.R."/>
            <person name="Schneider S.L."/>
            <person name="Sharp S."/>
            <person name="Smith T.C."/>
            <person name="Stanton J.D."/>
            <person name="Ullery H.E."/>
            <person name="Wilson R.J."/>
            <person name="Serrano M.G."/>
            <person name="Buck G."/>
            <person name="Lee V."/>
            <person name="Wang Y."/>
            <person name="Carvalho R."/>
            <person name="Voegtly L."/>
            <person name="Shi R."/>
            <person name="Duckworth R."/>
            <person name="Johnson A."/>
            <person name="Loviza R."/>
            <person name="Walstead R."/>
            <person name="Shah Z."/>
            <person name="Kiflezghi M."/>
            <person name="Wade K."/>
            <person name="Ball S.L."/>
            <person name="Bradley K.W."/>
            <person name="Asai D.J."/>
            <person name="Bowman C.A."/>
            <person name="Russell D.A."/>
            <person name="Pope W.H."/>
            <person name="Jacobs-Sera D."/>
            <person name="Hendrix R.W."/>
            <person name="Hatfull G.F."/>
        </authorList>
    </citation>
    <scope>NUCLEOTIDE SEQUENCE [LARGE SCALE GENOMIC DNA]</scope>
    <source>
        <strain evidence="1 2">DSM 27648</strain>
    </source>
</reference>